<evidence type="ECO:0000313" key="2">
    <source>
        <dbReference type="EMBL" id="TRZ00250.1"/>
    </source>
</evidence>
<dbReference type="Gene3D" id="1.10.510.10">
    <property type="entry name" value="Transferase(Phosphotransferase) domain 1"/>
    <property type="match status" value="1"/>
</dbReference>
<dbReference type="GO" id="GO:0004706">
    <property type="term" value="F:JUN kinase kinase kinase activity"/>
    <property type="evidence" value="ECO:0007669"/>
    <property type="project" value="TreeGrafter"/>
</dbReference>
<organism evidence="2 3">
    <name type="scientific">Danionella cerebrum</name>
    <dbReference type="NCBI Taxonomy" id="2873325"/>
    <lineage>
        <taxon>Eukaryota</taxon>
        <taxon>Metazoa</taxon>
        <taxon>Chordata</taxon>
        <taxon>Craniata</taxon>
        <taxon>Vertebrata</taxon>
        <taxon>Euteleostomi</taxon>
        <taxon>Actinopterygii</taxon>
        <taxon>Neopterygii</taxon>
        <taxon>Teleostei</taxon>
        <taxon>Ostariophysi</taxon>
        <taxon>Cypriniformes</taxon>
        <taxon>Danionidae</taxon>
        <taxon>Danioninae</taxon>
        <taxon>Danionella</taxon>
    </lineage>
</organism>
<dbReference type="InterPro" id="IPR000719">
    <property type="entry name" value="Prot_kinase_dom"/>
</dbReference>
<dbReference type="STRING" id="623744.A0A553RDJ2"/>
<dbReference type="InterPro" id="IPR011009">
    <property type="entry name" value="Kinase-like_dom_sf"/>
</dbReference>
<reference evidence="2 3" key="1">
    <citation type="journal article" date="2019" name="Sci. Data">
        <title>Hybrid genome assembly and annotation of Danionella translucida.</title>
        <authorList>
            <person name="Kadobianskyi M."/>
            <person name="Schulze L."/>
            <person name="Schuelke M."/>
            <person name="Judkewitz B."/>
        </authorList>
    </citation>
    <scope>NUCLEOTIDE SEQUENCE [LARGE SCALE GENOMIC DNA]</scope>
    <source>
        <strain evidence="2 3">Bolton</strain>
    </source>
</reference>
<dbReference type="AlphaFoldDB" id="A0A553RDJ2"/>
<evidence type="ECO:0000259" key="1">
    <source>
        <dbReference type="PROSITE" id="PS50011"/>
    </source>
</evidence>
<dbReference type="Pfam" id="PF07714">
    <property type="entry name" value="PK_Tyr_Ser-Thr"/>
    <property type="match status" value="1"/>
</dbReference>
<keyword evidence="3" id="KW-1185">Reference proteome</keyword>
<comment type="caution">
    <text evidence="2">The sequence shown here is derived from an EMBL/GenBank/DDBJ whole genome shotgun (WGS) entry which is preliminary data.</text>
</comment>
<dbReference type="GO" id="GO:0005524">
    <property type="term" value="F:ATP binding"/>
    <property type="evidence" value="ECO:0007669"/>
    <property type="project" value="InterPro"/>
</dbReference>
<evidence type="ECO:0000313" key="3">
    <source>
        <dbReference type="Proteomes" id="UP000316079"/>
    </source>
</evidence>
<gene>
    <name evidence="2" type="ORF">DNTS_003927</name>
</gene>
<dbReference type="PROSITE" id="PS50011">
    <property type="entry name" value="PROTEIN_KINASE_DOM"/>
    <property type="match status" value="1"/>
</dbReference>
<protein>
    <recommendedName>
        <fullName evidence="1">Protein kinase domain-containing protein</fullName>
    </recommendedName>
</protein>
<dbReference type="InterPro" id="IPR001245">
    <property type="entry name" value="Ser-Thr/Tyr_kinase_cat_dom"/>
</dbReference>
<dbReference type="PANTHER" id="PTHR44329:SF6">
    <property type="entry name" value="RECEPTOR-INTERACTING SERINE_THREONINE-PROTEIN KINASE 1"/>
    <property type="match status" value="1"/>
</dbReference>
<dbReference type="SUPFAM" id="SSF56112">
    <property type="entry name" value="Protein kinase-like (PK-like)"/>
    <property type="match status" value="1"/>
</dbReference>
<dbReference type="SMART" id="SM00220">
    <property type="entry name" value="S_TKc"/>
    <property type="match status" value="1"/>
</dbReference>
<sequence length="157" mass="17551">MSVSSSLSQISSTDLIRKEPLDYGGFGEVYLCSHKTLGHVVLKSVYTGPPRSGNQKQSLLDEGDLMSKLSHRRVVKLLGVILEDGNYSLVMELIPRGNLLSMLKKVAVPLSVKGRIILEILEGMVYLTENRVIHKDLKPENILVDKNFHMKVKKHSL</sequence>
<dbReference type="PANTHER" id="PTHR44329">
    <property type="entry name" value="SERINE/THREONINE-PROTEIN KINASE TNNI3K-RELATED"/>
    <property type="match status" value="1"/>
</dbReference>
<dbReference type="EMBL" id="SRMA01024604">
    <property type="protein sequence ID" value="TRZ00250.1"/>
    <property type="molecule type" value="Genomic_DNA"/>
</dbReference>
<proteinExistence type="predicted"/>
<dbReference type="InterPro" id="IPR051681">
    <property type="entry name" value="Ser/Thr_Kinases-Pseudokinases"/>
</dbReference>
<dbReference type="PROSITE" id="PS00108">
    <property type="entry name" value="PROTEIN_KINASE_ST"/>
    <property type="match status" value="1"/>
</dbReference>
<accession>A0A553RDJ2</accession>
<dbReference type="OrthoDB" id="535509at2759"/>
<dbReference type="Proteomes" id="UP000316079">
    <property type="component" value="Unassembled WGS sequence"/>
</dbReference>
<dbReference type="InterPro" id="IPR008271">
    <property type="entry name" value="Ser/Thr_kinase_AS"/>
</dbReference>
<feature type="domain" description="Protein kinase" evidence="1">
    <location>
        <begin position="15"/>
        <end position="157"/>
    </location>
</feature>
<name>A0A553RDJ2_9TELE</name>